<evidence type="ECO:0000313" key="2">
    <source>
        <dbReference type="Proteomes" id="UP000204031"/>
    </source>
</evidence>
<proteinExistence type="predicted"/>
<dbReference type="GeneID" id="15010685"/>
<reference evidence="1 2" key="1">
    <citation type="submission" date="2010-11" db="EMBL/GenBank/DDBJ databases">
        <title>The Genome Sequence of Vibrio phage VBP47.</title>
        <authorList>
            <consortium name="The Broad Institute Genome Sequencing Platform"/>
            <person name="Henn M.R."/>
            <person name="Wharam S."/>
            <person name="Gilg I."/>
            <person name="Martinez Martinez J."/>
            <person name="Wilson W."/>
            <person name="Levin J."/>
            <person name="Malboeuf C."/>
            <person name="Casali M."/>
            <person name="Russ C."/>
            <person name="Lennon N."/>
            <person name="Chapman S.B."/>
            <person name="Erlich R."/>
            <person name="Young S.K."/>
            <person name="Yandava C."/>
            <person name="Zeng Q."/>
            <person name="Fitzgerald M.F."/>
            <person name="Alvarado L."/>
            <person name="Anderson S."/>
            <person name="Berlin A."/>
            <person name="Chen Z."/>
            <person name="Freedman E."/>
            <person name="Gellesch M."/>
            <person name="Goldberg J."/>
            <person name="Green L."/>
            <person name="Griggs A."/>
            <person name="Gujja S."/>
            <person name="Heilman E."/>
            <person name="Heiman D."/>
            <person name="Hollinger A."/>
            <person name="Howarth C."/>
            <person name="Larson L."/>
            <person name="Mehta T."/>
            <person name="Neiman D."/>
            <person name="Pearson M."/>
            <person name="Roberts A."/>
            <person name="Ryan E."/>
            <person name="Saif S."/>
            <person name="Shea T."/>
            <person name="Shenoy N."/>
            <person name="Sisk P."/>
            <person name="Stolte C."/>
            <person name="Sykes S."/>
            <person name="White J."/>
            <person name="Haas B."/>
            <person name="Nusbaum C."/>
            <person name="Birren B."/>
        </authorList>
    </citation>
    <scope>NUCLEOTIDE SEQUENCE [LARGE SCALE GENOMIC DNA]</scope>
    <source>
        <strain evidence="1 2">VBP47</strain>
    </source>
</reference>
<evidence type="ECO:0008006" key="3">
    <source>
        <dbReference type="Google" id="ProtNLM"/>
    </source>
</evidence>
<evidence type="ECO:0000313" key="1">
    <source>
        <dbReference type="EMBL" id="AGH57082.1"/>
    </source>
</evidence>
<dbReference type="Proteomes" id="UP000204031">
    <property type="component" value="Segment"/>
</dbReference>
<organism evidence="1 2">
    <name type="scientific">Vibrio phage VBP47</name>
    <dbReference type="NCBI Taxonomy" id="754073"/>
    <lineage>
        <taxon>Viruses</taxon>
        <taxon>Duplodnaviria</taxon>
        <taxon>Heunggongvirae</taxon>
        <taxon>Uroviricota</taxon>
        <taxon>Caudoviricetes</taxon>
        <taxon>Schitoviridae</taxon>
        <taxon>Fuhrmanvirinae</taxon>
        <taxon>Stoningtonvirus</taxon>
        <taxon>Stoningtonvirus VBP47</taxon>
    </lineage>
</organism>
<sequence length="99" mass="10981">MGEWIRNNAVALCVLIGSWIAVYSSIQSDLATDRVQINELKAQVNKLDSTVEPLPALVQDVRHLEDEVQELKPIMSDLAKGVNKLNVTLAKIEGKLENK</sequence>
<protein>
    <recommendedName>
        <fullName evidence="3">DUF2730 family protein</fullName>
    </recommendedName>
</protein>
<dbReference type="OrthoDB" id="34044at10239"/>
<dbReference type="EMBL" id="HQ634194">
    <property type="protein sequence ID" value="AGH57082.1"/>
    <property type="molecule type" value="Genomic_DNA"/>
</dbReference>
<accession>M4SL58</accession>
<gene>
    <name evidence="1" type="ORF">VPNG_00058</name>
</gene>
<name>M4SL58_9CAUD</name>
<keyword evidence="2" id="KW-1185">Reference proteome</keyword>
<dbReference type="Gene3D" id="1.20.1480.30">
    <property type="entry name" value="Designed four-helix bundle protein"/>
    <property type="match status" value="1"/>
</dbReference>
<dbReference type="KEGG" id="vg:15010685"/>
<dbReference type="RefSeq" id="YP_007674153.1">
    <property type="nucleotide sequence ID" value="NC_020848.1"/>
</dbReference>